<organism evidence="3 4">
    <name type="scientific">Periconia digitata</name>
    <dbReference type="NCBI Taxonomy" id="1303443"/>
    <lineage>
        <taxon>Eukaryota</taxon>
        <taxon>Fungi</taxon>
        <taxon>Dikarya</taxon>
        <taxon>Ascomycota</taxon>
        <taxon>Pezizomycotina</taxon>
        <taxon>Dothideomycetes</taxon>
        <taxon>Pleosporomycetidae</taxon>
        <taxon>Pleosporales</taxon>
        <taxon>Massarineae</taxon>
        <taxon>Periconiaceae</taxon>
        <taxon>Periconia</taxon>
    </lineage>
</organism>
<name>A0A9W4XGP8_9PLEO</name>
<dbReference type="EMBL" id="CAOQHR010000002">
    <property type="protein sequence ID" value="CAI6330770.1"/>
    <property type="molecule type" value="Genomic_DNA"/>
</dbReference>
<dbReference type="Gene3D" id="1.10.357.40">
    <property type="entry name" value="YbiA-like"/>
    <property type="match status" value="1"/>
</dbReference>
<dbReference type="NCBIfam" id="TIGR02464">
    <property type="entry name" value="ribofla_fusion"/>
    <property type="match status" value="1"/>
</dbReference>
<dbReference type="Pfam" id="PF08719">
    <property type="entry name" value="NADAR"/>
    <property type="match status" value="1"/>
</dbReference>
<feature type="compositionally biased region" description="Basic and acidic residues" evidence="1">
    <location>
        <begin position="392"/>
        <end position="409"/>
    </location>
</feature>
<feature type="region of interest" description="Disordered" evidence="1">
    <location>
        <begin position="1"/>
        <end position="139"/>
    </location>
</feature>
<dbReference type="Proteomes" id="UP001152607">
    <property type="component" value="Unassembled WGS sequence"/>
</dbReference>
<evidence type="ECO:0000313" key="3">
    <source>
        <dbReference type="EMBL" id="CAI6330770.1"/>
    </source>
</evidence>
<feature type="compositionally biased region" description="Polar residues" evidence="1">
    <location>
        <begin position="95"/>
        <end position="106"/>
    </location>
</feature>
<dbReference type="AlphaFoldDB" id="A0A9W4XGP8"/>
<evidence type="ECO:0000259" key="2">
    <source>
        <dbReference type="Pfam" id="PF08719"/>
    </source>
</evidence>
<proteinExistence type="predicted"/>
<gene>
    <name evidence="3" type="ORF">PDIGIT_LOCUS4302</name>
</gene>
<accession>A0A9W4XGP8</accession>
<reference evidence="3" key="1">
    <citation type="submission" date="2023-01" db="EMBL/GenBank/DDBJ databases">
        <authorList>
            <person name="Van Ghelder C."/>
            <person name="Rancurel C."/>
        </authorList>
    </citation>
    <scope>NUCLEOTIDE SEQUENCE</scope>
    <source>
        <strain evidence="3">CNCM I-4278</strain>
    </source>
</reference>
<protein>
    <recommendedName>
        <fullName evidence="2">NADAR domain-containing protein</fullName>
    </recommendedName>
</protein>
<evidence type="ECO:0000313" key="4">
    <source>
        <dbReference type="Proteomes" id="UP001152607"/>
    </source>
</evidence>
<keyword evidence="4" id="KW-1185">Reference proteome</keyword>
<feature type="compositionally biased region" description="Basic and acidic residues" evidence="1">
    <location>
        <begin position="42"/>
        <end position="62"/>
    </location>
</feature>
<evidence type="ECO:0000256" key="1">
    <source>
        <dbReference type="SAM" id="MobiDB-lite"/>
    </source>
</evidence>
<feature type="region of interest" description="Disordered" evidence="1">
    <location>
        <begin position="373"/>
        <end position="409"/>
    </location>
</feature>
<feature type="compositionally biased region" description="Polar residues" evidence="1">
    <location>
        <begin position="63"/>
        <end position="74"/>
    </location>
</feature>
<dbReference type="CDD" id="cd15457">
    <property type="entry name" value="NADAR"/>
    <property type="match status" value="1"/>
</dbReference>
<sequence length="447" mass="50458">MARRNPKAAKSPEKPGKDNAKRPPSPSTSNQPTSRKKPCTKKNTDRVELSQPSDEVKTKNTSDSKSNAPATSSACPLARFPGLEDWEESGDSKKVLSSPSTGTQNAADELIKDEKMTDVTPTEQLDATAGSTDDTTDNMESMGQEKAIFQEAAGSTKQEQEMDGIKRELPLRLDRREWDERAILFFGNQGEWGWMSNSYPSTFRIHGLTYLSMEQYYQYEKARLFRDYDAMKAIFESASPSNAKRWGKKVKNFDKVRWNRVFPTCMQCGLLAKFKLGENAKELQEKLVATGKAPIYSCNPSDKRWSVGLSVAQGKRFLENRSKAAGSSHWPGRNYLGKYLMLVRKDLVEEAREKGNAGLLEIFENAKLGRGAPPNIMKRDNKWDDTGDEEMLDRNADNENEKMDLDGDEYRYKETKEGIKAEDVDDGVKVKAEENDEVKIKAEEDEH</sequence>
<feature type="domain" description="NADAR" evidence="2">
    <location>
        <begin position="185"/>
        <end position="347"/>
    </location>
</feature>
<dbReference type="OrthoDB" id="206452at2759"/>
<dbReference type="InterPro" id="IPR037238">
    <property type="entry name" value="YbiA-like_sf"/>
</dbReference>
<feature type="compositionally biased region" description="Basic and acidic residues" evidence="1">
    <location>
        <begin position="10"/>
        <end position="21"/>
    </location>
</feature>
<comment type="caution">
    <text evidence="3">The sequence shown here is derived from an EMBL/GenBank/DDBJ whole genome shotgun (WGS) entry which is preliminary data.</text>
</comment>
<dbReference type="SUPFAM" id="SSF143990">
    <property type="entry name" value="YbiA-like"/>
    <property type="match status" value="1"/>
</dbReference>
<dbReference type="InterPro" id="IPR012816">
    <property type="entry name" value="NADAR"/>
</dbReference>